<sequence>MFRLFPALLLLVAGCGAAHQAVATEQPASPVLSNSAAAEVVTAYDRGNNELNAALNATGLAGIETEPLRTSSDAWLRITKTRGQTVPLITSGDPRFIVPSGAQWFVASSNRVRGGVPSPRPVYTVFTKSDGGKWLAAYSLTPLDDAPPPAVNAASAATAVTDFADLLVQPESVGKAVLDHYTAGLAGQDDFARSAALDDQLANGYAVGLDVLRSKGRTLQRSLEPASHPVYAVRTTDGGVLAFTAATVVDVIKGASVTFDASSNEAALPGGQRTANQFRVTRLQTYLTYIPTKSSGSQAKVLAFTDTPVSVR</sequence>
<keyword evidence="1" id="KW-0732">Signal</keyword>
<evidence type="ECO:0000313" key="4">
    <source>
        <dbReference type="Proteomes" id="UP001515943"/>
    </source>
</evidence>
<evidence type="ECO:0000259" key="2">
    <source>
        <dbReference type="Pfam" id="PF26366"/>
    </source>
</evidence>
<reference evidence="3 4" key="1">
    <citation type="submission" date="2019-08" db="EMBL/GenBank/DDBJ databases">
        <title>Lentzea from Indian Himalayas.</title>
        <authorList>
            <person name="Mandal S."/>
            <person name="Mallick Gupta A."/>
            <person name="Maiti P.K."/>
            <person name="Sarkar J."/>
            <person name="Mandal S."/>
        </authorList>
    </citation>
    <scope>NUCLEOTIDE SEQUENCE [LARGE SCALE GENOMIC DNA]</scope>
    <source>
        <strain evidence="3 4">PSKA42</strain>
    </source>
</reference>
<evidence type="ECO:0000256" key="1">
    <source>
        <dbReference type="SAM" id="SignalP"/>
    </source>
</evidence>
<keyword evidence="4" id="KW-1185">Reference proteome</keyword>
<organism evidence="3 4">
    <name type="scientific">Lentzea indica</name>
    <dbReference type="NCBI Taxonomy" id="2604800"/>
    <lineage>
        <taxon>Bacteria</taxon>
        <taxon>Bacillati</taxon>
        <taxon>Actinomycetota</taxon>
        <taxon>Actinomycetes</taxon>
        <taxon>Pseudonocardiales</taxon>
        <taxon>Pseudonocardiaceae</taxon>
        <taxon>Lentzea</taxon>
    </lineage>
</organism>
<dbReference type="Proteomes" id="UP001515943">
    <property type="component" value="Unassembled WGS sequence"/>
</dbReference>
<protein>
    <recommendedName>
        <fullName evidence="2">DUF8094 domain-containing protein</fullName>
    </recommendedName>
</protein>
<evidence type="ECO:0000313" key="3">
    <source>
        <dbReference type="EMBL" id="NKE61457.1"/>
    </source>
</evidence>
<dbReference type="InterPro" id="IPR058407">
    <property type="entry name" value="DUF8094"/>
</dbReference>
<accession>A0ABX1FR64</accession>
<comment type="caution">
    <text evidence="3">The sequence shown here is derived from an EMBL/GenBank/DDBJ whole genome shotgun (WGS) entry which is preliminary data.</text>
</comment>
<gene>
    <name evidence="3" type="ORF">FXN61_33730</name>
</gene>
<dbReference type="Pfam" id="PF26366">
    <property type="entry name" value="DUF8094"/>
    <property type="match status" value="1"/>
</dbReference>
<feature type="chain" id="PRO_5046089621" description="DUF8094 domain-containing protein" evidence="1">
    <location>
        <begin position="24"/>
        <end position="312"/>
    </location>
</feature>
<dbReference type="RefSeq" id="WP_167978105.1">
    <property type="nucleotide sequence ID" value="NZ_VSRL01000176.1"/>
</dbReference>
<feature type="domain" description="DUF8094" evidence="2">
    <location>
        <begin position="29"/>
        <end position="303"/>
    </location>
</feature>
<feature type="signal peptide" evidence="1">
    <location>
        <begin position="1"/>
        <end position="23"/>
    </location>
</feature>
<proteinExistence type="predicted"/>
<name>A0ABX1FR64_9PSEU</name>
<dbReference type="EMBL" id="VSRL01000176">
    <property type="protein sequence ID" value="NKE61457.1"/>
    <property type="molecule type" value="Genomic_DNA"/>
</dbReference>
<dbReference type="PROSITE" id="PS51257">
    <property type="entry name" value="PROKAR_LIPOPROTEIN"/>
    <property type="match status" value="1"/>
</dbReference>